<evidence type="ECO:0000313" key="1">
    <source>
        <dbReference type="EMBL" id="RCG31022.1"/>
    </source>
</evidence>
<dbReference type="GO" id="GO:0003677">
    <property type="term" value="F:DNA binding"/>
    <property type="evidence" value="ECO:0007669"/>
    <property type="project" value="UniProtKB-KW"/>
</dbReference>
<proteinExistence type="predicted"/>
<sequence length="131" mass="14512">MLSSPNPWADDLERLELIVRETEEVMRGLLDAQNAIGRVTAEGTAAGGLMSVASDGAGRLTRVEFDPRVMRLSPDELGAEALKAIRQAQDTAVLKAREIAERARELAERFPAALDERFVRQRIDQVAREIE</sequence>
<dbReference type="InterPro" id="IPR036894">
    <property type="entry name" value="YbaB-like_sf"/>
</dbReference>
<protein>
    <submittedName>
        <fullName evidence="1">YbaB/EbfC family DNA-binding protein</fullName>
    </submittedName>
</protein>
<dbReference type="SUPFAM" id="SSF82607">
    <property type="entry name" value="YbaB-like"/>
    <property type="match status" value="1"/>
</dbReference>
<dbReference type="EMBL" id="QOIL01000006">
    <property type="protein sequence ID" value="RCG31022.1"/>
    <property type="molecule type" value="Genomic_DNA"/>
</dbReference>
<organism evidence="1 2">
    <name type="scientific">Sphaerisporangium album</name>
    <dbReference type="NCBI Taxonomy" id="509200"/>
    <lineage>
        <taxon>Bacteria</taxon>
        <taxon>Bacillati</taxon>
        <taxon>Actinomycetota</taxon>
        <taxon>Actinomycetes</taxon>
        <taxon>Streptosporangiales</taxon>
        <taxon>Streptosporangiaceae</taxon>
        <taxon>Sphaerisporangium</taxon>
    </lineage>
</organism>
<gene>
    <name evidence="1" type="ORF">DQ384_13845</name>
</gene>
<keyword evidence="1" id="KW-0238">DNA-binding</keyword>
<name>A0A367FME2_9ACTN</name>
<dbReference type="Gene3D" id="3.30.1310.10">
    <property type="entry name" value="Nucleoid-associated protein YbaB-like domain"/>
    <property type="match status" value="1"/>
</dbReference>
<dbReference type="Pfam" id="PF02575">
    <property type="entry name" value="YbaB_DNA_bd"/>
    <property type="match status" value="1"/>
</dbReference>
<dbReference type="Proteomes" id="UP000253094">
    <property type="component" value="Unassembled WGS sequence"/>
</dbReference>
<evidence type="ECO:0000313" key="2">
    <source>
        <dbReference type="Proteomes" id="UP000253094"/>
    </source>
</evidence>
<accession>A0A367FME2</accession>
<keyword evidence="2" id="KW-1185">Reference proteome</keyword>
<reference evidence="1 2" key="1">
    <citation type="submission" date="2018-06" db="EMBL/GenBank/DDBJ databases">
        <title>Sphaerisporangium craniellae sp. nov., isolated from a marine sponge in the South China Sea.</title>
        <authorList>
            <person name="Li L."/>
        </authorList>
    </citation>
    <scope>NUCLEOTIDE SEQUENCE [LARGE SCALE GENOMIC DNA]</scope>
    <source>
        <strain evidence="1 2">CCTCC AA 208026</strain>
    </source>
</reference>
<comment type="caution">
    <text evidence="1">The sequence shown here is derived from an EMBL/GenBank/DDBJ whole genome shotgun (WGS) entry which is preliminary data.</text>
</comment>
<dbReference type="AlphaFoldDB" id="A0A367FME2"/>
<dbReference type="InterPro" id="IPR004401">
    <property type="entry name" value="YbaB/EbfC"/>
</dbReference>